<organism evidence="2 3">
    <name type="scientific">Rhodopseudomonas palustris</name>
    <dbReference type="NCBI Taxonomy" id="1076"/>
    <lineage>
        <taxon>Bacteria</taxon>
        <taxon>Pseudomonadati</taxon>
        <taxon>Pseudomonadota</taxon>
        <taxon>Alphaproteobacteria</taxon>
        <taxon>Hyphomicrobiales</taxon>
        <taxon>Nitrobacteraceae</taxon>
        <taxon>Rhodopseudomonas</taxon>
    </lineage>
</organism>
<keyword evidence="1" id="KW-1133">Transmembrane helix</keyword>
<evidence type="ECO:0000313" key="3">
    <source>
        <dbReference type="Proteomes" id="UP000032515"/>
    </source>
</evidence>
<keyword evidence="1" id="KW-0812">Transmembrane</keyword>
<protein>
    <submittedName>
        <fullName evidence="2">SOUL heme-binding protein</fullName>
    </submittedName>
</protein>
<sequence length="43" mass="4907">MPMLSDLWYYVVLVTEAILGTFGLRLYEEPAYTVLDQPAANIE</sequence>
<accession>A0A0D7EGV0</accession>
<dbReference type="EMBL" id="JXXE01000384">
    <property type="protein sequence ID" value="KIZ39988.1"/>
    <property type="molecule type" value="Genomic_DNA"/>
</dbReference>
<gene>
    <name evidence="2" type="ORF">OO17_18955</name>
</gene>
<feature type="transmembrane region" description="Helical" evidence="1">
    <location>
        <begin position="7"/>
        <end position="27"/>
    </location>
</feature>
<keyword evidence="1" id="KW-0472">Membrane</keyword>
<dbReference type="AlphaFoldDB" id="A0A0D7EGV0"/>
<proteinExistence type="predicted"/>
<comment type="caution">
    <text evidence="2">The sequence shown here is derived from an EMBL/GenBank/DDBJ whole genome shotgun (WGS) entry which is preliminary data.</text>
</comment>
<evidence type="ECO:0000256" key="1">
    <source>
        <dbReference type="SAM" id="Phobius"/>
    </source>
</evidence>
<evidence type="ECO:0000313" key="2">
    <source>
        <dbReference type="EMBL" id="KIZ39988.1"/>
    </source>
</evidence>
<name>A0A0D7EGV0_RHOPL</name>
<reference evidence="2 3" key="1">
    <citation type="submission" date="2014-11" db="EMBL/GenBank/DDBJ databases">
        <title>Genomics and ecophysiology of heterotrophic nitrogen fixing bacteria isolated from estuarine surface water.</title>
        <authorList>
            <person name="Bentzon-Tilia M."/>
            <person name="Severin I."/>
            <person name="Hansen L.H."/>
            <person name="Riemann L."/>
        </authorList>
    </citation>
    <scope>NUCLEOTIDE SEQUENCE [LARGE SCALE GENOMIC DNA]</scope>
    <source>
        <strain evidence="2 3">BAL398</strain>
    </source>
</reference>
<feature type="non-terminal residue" evidence="2">
    <location>
        <position position="43"/>
    </location>
</feature>
<dbReference type="Proteomes" id="UP000032515">
    <property type="component" value="Unassembled WGS sequence"/>
</dbReference>